<dbReference type="Pfam" id="PF18911">
    <property type="entry name" value="PKD_4"/>
    <property type="match status" value="1"/>
</dbReference>
<dbReference type="InterPro" id="IPR035986">
    <property type="entry name" value="PKD_dom_sf"/>
</dbReference>
<organism evidence="3 4">
    <name type="scientific">Bacteroides sedimenti</name>
    <dbReference type="NCBI Taxonomy" id="2136147"/>
    <lineage>
        <taxon>Bacteria</taxon>
        <taxon>Pseudomonadati</taxon>
        <taxon>Bacteroidota</taxon>
        <taxon>Bacteroidia</taxon>
        <taxon>Bacteroidales</taxon>
        <taxon>Bacteroidaceae</taxon>
        <taxon>Bacteroides</taxon>
    </lineage>
</organism>
<dbReference type="RefSeq" id="WP_353331141.1">
    <property type="nucleotide sequence ID" value="NZ_AP028055.1"/>
</dbReference>
<keyword evidence="1" id="KW-0732">Signal</keyword>
<dbReference type="Gene3D" id="2.60.40.10">
    <property type="entry name" value="Immunoglobulins"/>
    <property type="match status" value="1"/>
</dbReference>
<feature type="chain" id="PRO_5047158615" description="PKD domain-containing protein" evidence="1">
    <location>
        <begin position="22"/>
        <end position="546"/>
    </location>
</feature>
<gene>
    <name evidence="3" type="ORF">BSYN_23600</name>
</gene>
<protein>
    <recommendedName>
        <fullName evidence="2">PKD domain-containing protein</fullName>
    </recommendedName>
</protein>
<dbReference type="PROSITE" id="PS51257">
    <property type="entry name" value="PROKAR_LIPOPROTEIN"/>
    <property type="match status" value="1"/>
</dbReference>
<dbReference type="CDD" id="cd00146">
    <property type="entry name" value="PKD"/>
    <property type="match status" value="1"/>
</dbReference>
<dbReference type="SUPFAM" id="SSF50969">
    <property type="entry name" value="YVTN repeat-like/Quinoprotein amine dehydrogenase"/>
    <property type="match status" value="1"/>
</dbReference>
<keyword evidence="4" id="KW-1185">Reference proteome</keyword>
<dbReference type="InterPro" id="IPR022409">
    <property type="entry name" value="PKD/Chitinase_dom"/>
</dbReference>
<proteinExistence type="predicted"/>
<evidence type="ECO:0000256" key="1">
    <source>
        <dbReference type="SAM" id="SignalP"/>
    </source>
</evidence>
<dbReference type="Proteomes" id="UP001496674">
    <property type="component" value="Chromosome"/>
</dbReference>
<dbReference type="InterPro" id="IPR013783">
    <property type="entry name" value="Ig-like_fold"/>
</dbReference>
<dbReference type="InterPro" id="IPR011044">
    <property type="entry name" value="Quino_amine_DH_bsu"/>
</dbReference>
<feature type="signal peptide" evidence="1">
    <location>
        <begin position="1"/>
        <end position="21"/>
    </location>
</feature>
<evidence type="ECO:0000313" key="3">
    <source>
        <dbReference type="EMBL" id="BEH00096.1"/>
    </source>
</evidence>
<evidence type="ECO:0000259" key="2">
    <source>
        <dbReference type="PROSITE" id="PS50093"/>
    </source>
</evidence>
<reference evidence="3 4" key="1">
    <citation type="submission" date="2023-04" db="EMBL/GenBank/DDBJ databases">
        <title>Draft genome sequence of acteroides sedimenti strain YN3PY1.</title>
        <authorList>
            <person name="Yoshida N."/>
        </authorList>
    </citation>
    <scope>NUCLEOTIDE SEQUENCE [LARGE SCALE GENOMIC DNA]</scope>
    <source>
        <strain evidence="3 4">YN3PY1</strain>
    </source>
</reference>
<dbReference type="PROSITE" id="PS50093">
    <property type="entry name" value="PKD"/>
    <property type="match status" value="1"/>
</dbReference>
<feature type="domain" description="PKD" evidence="2">
    <location>
        <begin position="68"/>
        <end position="99"/>
    </location>
</feature>
<name>A0ABM8IDQ6_9BACE</name>
<dbReference type="EMBL" id="AP028055">
    <property type="protein sequence ID" value="BEH00096.1"/>
    <property type="molecule type" value="Genomic_DNA"/>
</dbReference>
<dbReference type="SMART" id="SM00089">
    <property type="entry name" value="PKD"/>
    <property type="match status" value="1"/>
</dbReference>
<dbReference type="InterPro" id="IPR000601">
    <property type="entry name" value="PKD_dom"/>
</dbReference>
<accession>A0ABM8IDQ6</accession>
<evidence type="ECO:0000313" key="4">
    <source>
        <dbReference type="Proteomes" id="UP001496674"/>
    </source>
</evidence>
<sequence>MKFTKYLFAVLLLTLSLTGCVENNPFYENFPGDKVAFTYNVDGNYKIDYLVGSTIQFTNISEAKGACTWDFGDGSGVSTENDPKHIFEVAGTYEVKLTVEGEGTVTKKILISDIFPTITIDPIEGGLCEVNSVPVHFSVYLPNPQNLPVDFTWVLPEGTIDATGKEITQFEGSDPGQLRFKNVGSQKIVLKTKLGGRSLEEGVVNVQVGYNQPAKTIYYAVKGGNLMAMKLIPNLPQGMKNKPFNLGIKSGQHPMNLLFSDSCLYVLDAGKQFTYINDADGVLGDGAISVVAYNGSKIETLLTNTKQAFNDPFYGYIDGNDLYFSDRNTGITRVPKTSRNMSLDRNDSRFSYYVQNDRLKYYNVGYQYGAMNACMTKLKDGTWWWSKTYNGVGIYRFKESDISASAISTGEANKPYPVLASGLYIKSFVVDETRGMVYYAIREKGIYKASIADFQDPFKITPANPGTLIQALISDSEGSTGEYVDVCQMVLDPEDGSVYFGYRKDPTSTVASGLKRYNPAANKIESIIDNVEIYGVAINHTKAKLF</sequence>
<dbReference type="SUPFAM" id="SSF49299">
    <property type="entry name" value="PKD domain"/>
    <property type="match status" value="1"/>
</dbReference>